<keyword evidence="1 3" id="KW-0732">Signal</keyword>
<dbReference type="Pfam" id="PF04043">
    <property type="entry name" value="PMEI"/>
    <property type="match status" value="1"/>
</dbReference>
<gene>
    <name evidence="5" type="ORF">CASFOL_030141</name>
</gene>
<evidence type="ECO:0000256" key="1">
    <source>
        <dbReference type="ARBA" id="ARBA00022729"/>
    </source>
</evidence>
<dbReference type="SMART" id="SM00856">
    <property type="entry name" value="PMEI"/>
    <property type="match status" value="1"/>
</dbReference>
<dbReference type="SUPFAM" id="SSF101148">
    <property type="entry name" value="Plant invertase/pectin methylesterase inhibitor"/>
    <property type="match status" value="1"/>
</dbReference>
<feature type="region of interest" description="Disordered" evidence="2">
    <location>
        <begin position="29"/>
        <end position="92"/>
    </location>
</feature>
<dbReference type="InterPro" id="IPR035513">
    <property type="entry name" value="Invertase/methylesterase_inhib"/>
</dbReference>
<feature type="chain" id="PRO_5044879283" description="Pectinesterase inhibitor domain-containing protein" evidence="3">
    <location>
        <begin position="22"/>
        <end position="247"/>
    </location>
</feature>
<evidence type="ECO:0000256" key="2">
    <source>
        <dbReference type="SAM" id="MobiDB-lite"/>
    </source>
</evidence>
<evidence type="ECO:0000313" key="5">
    <source>
        <dbReference type="EMBL" id="KAL3626592.1"/>
    </source>
</evidence>
<evidence type="ECO:0000313" key="6">
    <source>
        <dbReference type="Proteomes" id="UP001632038"/>
    </source>
</evidence>
<feature type="domain" description="Pectinesterase inhibitor" evidence="4">
    <location>
        <begin position="96"/>
        <end position="241"/>
    </location>
</feature>
<dbReference type="Gene3D" id="1.20.140.40">
    <property type="entry name" value="Invertase/pectin methylesterase inhibitor family protein"/>
    <property type="match status" value="1"/>
</dbReference>
<feature type="signal peptide" evidence="3">
    <location>
        <begin position="1"/>
        <end position="21"/>
    </location>
</feature>
<dbReference type="InterPro" id="IPR051955">
    <property type="entry name" value="PME_Inhibitor"/>
</dbReference>
<reference evidence="6" key="1">
    <citation type="journal article" date="2024" name="IScience">
        <title>Strigolactones Initiate the Formation of Haustorium-like Structures in Castilleja.</title>
        <authorList>
            <person name="Buerger M."/>
            <person name="Peterson D."/>
            <person name="Chory J."/>
        </authorList>
    </citation>
    <scope>NUCLEOTIDE SEQUENCE [LARGE SCALE GENOMIC DNA]</scope>
</reference>
<protein>
    <recommendedName>
        <fullName evidence="4">Pectinesterase inhibitor domain-containing protein</fullName>
    </recommendedName>
</protein>
<dbReference type="NCBIfam" id="TIGR01614">
    <property type="entry name" value="PME_inhib"/>
    <property type="match status" value="1"/>
</dbReference>
<comment type="caution">
    <text evidence="5">The sequence shown here is derived from an EMBL/GenBank/DDBJ whole genome shotgun (WGS) entry which is preliminary data.</text>
</comment>
<dbReference type="AlphaFoldDB" id="A0ABD3CAJ7"/>
<proteinExistence type="predicted"/>
<dbReference type="CDD" id="cd15800">
    <property type="entry name" value="PMEI-like_2"/>
    <property type="match status" value="1"/>
</dbReference>
<dbReference type="InterPro" id="IPR006501">
    <property type="entry name" value="Pectinesterase_inhib_dom"/>
</dbReference>
<name>A0ABD3CAJ7_9LAMI</name>
<keyword evidence="6" id="KW-1185">Reference proteome</keyword>
<accession>A0ABD3CAJ7</accession>
<evidence type="ECO:0000256" key="3">
    <source>
        <dbReference type="SAM" id="SignalP"/>
    </source>
</evidence>
<sequence length="247" mass="26143">MVPHNNLLLLFLFLSISALSAQFTLSNISPSPSPGLEPESDSDISPSPLQSIEIDPDSDTSSGPAPVSGPSPSPSLEPADGPDQFDFSESLSPQSNINPLVKQICDSTDHPALCLATIVPRLDGDSDIPTIVEIAIRTTADVAKIALTLAKSMANNPIVPPELASILKDCMESYDTAVENFDSAIDAFPSRDVGTMRSQLSAVITNVGDCNDGYSSFNKDESPFFNVADRLTNMTSNCLAIVSLLND</sequence>
<dbReference type="Proteomes" id="UP001632038">
    <property type="component" value="Unassembled WGS sequence"/>
</dbReference>
<dbReference type="PANTHER" id="PTHR31080">
    <property type="entry name" value="PECTINESTERASE INHIBITOR-LIKE"/>
    <property type="match status" value="1"/>
</dbReference>
<organism evidence="5 6">
    <name type="scientific">Castilleja foliolosa</name>
    <dbReference type="NCBI Taxonomy" id="1961234"/>
    <lineage>
        <taxon>Eukaryota</taxon>
        <taxon>Viridiplantae</taxon>
        <taxon>Streptophyta</taxon>
        <taxon>Embryophyta</taxon>
        <taxon>Tracheophyta</taxon>
        <taxon>Spermatophyta</taxon>
        <taxon>Magnoliopsida</taxon>
        <taxon>eudicotyledons</taxon>
        <taxon>Gunneridae</taxon>
        <taxon>Pentapetalae</taxon>
        <taxon>asterids</taxon>
        <taxon>lamiids</taxon>
        <taxon>Lamiales</taxon>
        <taxon>Orobanchaceae</taxon>
        <taxon>Pedicularideae</taxon>
        <taxon>Castillejinae</taxon>
        <taxon>Castilleja</taxon>
    </lineage>
</organism>
<evidence type="ECO:0000259" key="4">
    <source>
        <dbReference type="SMART" id="SM00856"/>
    </source>
</evidence>
<dbReference type="PANTHER" id="PTHR31080:SF68">
    <property type="entry name" value="PLANT INVERTASE_PECTIN METHYLESTERASE INHIBITOR SUPERFAMILY PROTEIN"/>
    <property type="match status" value="1"/>
</dbReference>
<dbReference type="EMBL" id="JAVIJP010000047">
    <property type="protein sequence ID" value="KAL3626592.1"/>
    <property type="molecule type" value="Genomic_DNA"/>
</dbReference>